<proteinExistence type="predicted"/>
<name>A0A815R6A6_9BILA</name>
<dbReference type="EMBL" id="CAJNOQ010020635">
    <property type="protein sequence ID" value="CAF1472742.1"/>
    <property type="molecule type" value="Genomic_DNA"/>
</dbReference>
<evidence type="ECO:0000256" key="1">
    <source>
        <dbReference type="SAM" id="MobiDB-lite"/>
    </source>
</evidence>
<evidence type="ECO:0000313" key="4">
    <source>
        <dbReference type="Proteomes" id="UP000663829"/>
    </source>
</evidence>
<feature type="compositionally biased region" description="Basic and acidic residues" evidence="1">
    <location>
        <begin position="1"/>
        <end position="10"/>
    </location>
</feature>
<dbReference type="Proteomes" id="UP000663829">
    <property type="component" value="Unassembled WGS sequence"/>
</dbReference>
<evidence type="ECO:0000313" key="3">
    <source>
        <dbReference type="EMBL" id="CAF4339963.1"/>
    </source>
</evidence>
<reference evidence="2" key="1">
    <citation type="submission" date="2021-02" db="EMBL/GenBank/DDBJ databases">
        <authorList>
            <person name="Nowell W R."/>
        </authorList>
    </citation>
    <scope>NUCLEOTIDE SEQUENCE</scope>
</reference>
<gene>
    <name evidence="2" type="ORF">GPM918_LOCUS35525</name>
    <name evidence="3" type="ORF">SRO942_LOCUS36246</name>
</gene>
<comment type="caution">
    <text evidence="2">The sequence shown here is derived from an EMBL/GenBank/DDBJ whole genome shotgun (WGS) entry which is preliminary data.</text>
</comment>
<protein>
    <submittedName>
        <fullName evidence="2">Uncharacterized protein</fullName>
    </submittedName>
</protein>
<sequence>MRIRNDHETDKDDEDKDDEDKDDEDKDDEDKDDEEKDDEDKEDDKDKDEDKDEMYKAYTYHITQIYTHSFLAFLFIGTRIQLIV</sequence>
<dbReference type="Proteomes" id="UP000681722">
    <property type="component" value="Unassembled WGS sequence"/>
</dbReference>
<feature type="region of interest" description="Disordered" evidence="1">
    <location>
        <begin position="1"/>
        <end position="52"/>
    </location>
</feature>
<organism evidence="2 4">
    <name type="scientific">Didymodactylos carnosus</name>
    <dbReference type="NCBI Taxonomy" id="1234261"/>
    <lineage>
        <taxon>Eukaryota</taxon>
        <taxon>Metazoa</taxon>
        <taxon>Spiralia</taxon>
        <taxon>Gnathifera</taxon>
        <taxon>Rotifera</taxon>
        <taxon>Eurotatoria</taxon>
        <taxon>Bdelloidea</taxon>
        <taxon>Philodinida</taxon>
        <taxon>Philodinidae</taxon>
        <taxon>Didymodactylos</taxon>
    </lineage>
</organism>
<feature type="compositionally biased region" description="Acidic residues" evidence="1">
    <location>
        <begin position="11"/>
        <end position="52"/>
    </location>
</feature>
<dbReference type="EMBL" id="CAJOBC010086106">
    <property type="protein sequence ID" value="CAF4339963.1"/>
    <property type="molecule type" value="Genomic_DNA"/>
</dbReference>
<dbReference type="AlphaFoldDB" id="A0A815R6A6"/>
<keyword evidence="4" id="KW-1185">Reference proteome</keyword>
<accession>A0A815R6A6</accession>
<evidence type="ECO:0000313" key="2">
    <source>
        <dbReference type="EMBL" id="CAF1472742.1"/>
    </source>
</evidence>